<dbReference type="Pfam" id="PF01966">
    <property type="entry name" value="HD"/>
    <property type="match status" value="1"/>
</dbReference>
<dbReference type="InterPro" id="IPR006675">
    <property type="entry name" value="HDIG_dom"/>
</dbReference>
<protein>
    <recommendedName>
        <fullName evidence="1">HD/PDEase domain-containing protein</fullName>
    </recommendedName>
</protein>
<evidence type="ECO:0000259" key="1">
    <source>
        <dbReference type="SMART" id="SM00471"/>
    </source>
</evidence>
<comment type="caution">
    <text evidence="2">The sequence shown here is derived from an EMBL/GenBank/DDBJ whole genome shotgun (WGS) entry which is preliminary data.</text>
</comment>
<dbReference type="AlphaFoldDB" id="A0A542E2A7"/>
<keyword evidence="3" id="KW-1185">Reference proteome</keyword>
<evidence type="ECO:0000313" key="3">
    <source>
        <dbReference type="Proteomes" id="UP000317893"/>
    </source>
</evidence>
<reference evidence="2 3" key="1">
    <citation type="submission" date="2019-06" db="EMBL/GenBank/DDBJ databases">
        <title>Sequencing the genomes of 1000 actinobacteria strains.</title>
        <authorList>
            <person name="Klenk H.-P."/>
        </authorList>
    </citation>
    <scope>NUCLEOTIDE SEQUENCE [LARGE SCALE GENOMIC DNA]</scope>
    <source>
        <strain evidence="2 3">DSM 18607</strain>
    </source>
</reference>
<dbReference type="RefSeq" id="WP_170185672.1">
    <property type="nucleotide sequence ID" value="NZ_BAAAPR010000014.1"/>
</dbReference>
<dbReference type="SMART" id="SM00471">
    <property type="entry name" value="HDc"/>
    <property type="match status" value="1"/>
</dbReference>
<dbReference type="EMBL" id="VFMN01000001">
    <property type="protein sequence ID" value="TQJ09470.1"/>
    <property type="molecule type" value="Genomic_DNA"/>
</dbReference>
<name>A0A542E2A7_9MICO</name>
<dbReference type="NCBIfam" id="TIGR00277">
    <property type="entry name" value="HDIG"/>
    <property type="match status" value="1"/>
</dbReference>
<organism evidence="2 3">
    <name type="scientific">Lapillicoccus jejuensis</name>
    <dbReference type="NCBI Taxonomy" id="402171"/>
    <lineage>
        <taxon>Bacteria</taxon>
        <taxon>Bacillati</taxon>
        <taxon>Actinomycetota</taxon>
        <taxon>Actinomycetes</taxon>
        <taxon>Micrococcales</taxon>
        <taxon>Intrasporangiaceae</taxon>
        <taxon>Lapillicoccus</taxon>
    </lineage>
</organism>
<sequence>MTGGAGAGASGWVPDDAQVEALHRRYAPSEQVLELVLTHGRVVADIAAQCAERLDEQEGPVDLSLLRATCLLHDLGTYALYSPDGRLGNHPAYPLHALIGATLLREEGVDERVAAAVRTHVLMGLSADDIRASGMLLPVRDYAPQGVVAELLCYADRFHSKRPCFNDPERFAAGLEASLPRQAALFRVAQQRFGPPDVEGLARRYGHPVV</sequence>
<proteinExistence type="predicted"/>
<gene>
    <name evidence="2" type="ORF">FB458_2582</name>
</gene>
<dbReference type="CDD" id="cd00077">
    <property type="entry name" value="HDc"/>
    <property type="match status" value="1"/>
</dbReference>
<accession>A0A542E2A7</accession>
<evidence type="ECO:0000313" key="2">
    <source>
        <dbReference type="EMBL" id="TQJ09470.1"/>
    </source>
</evidence>
<dbReference type="Proteomes" id="UP000317893">
    <property type="component" value="Unassembled WGS sequence"/>
</dbReference>
<dbReference type="InterPro" id="IPR003607">
    <property type="entry name" value="HD/PDEase_dom"/>
</dbReference>
<feature type="domain" description="HD/PDEase" evidence="1">
    <location>
        <begin position="32"/>
        <end position="170"/>
    </location>
</feature>
<dbReference type="SUPFAM" id="SSF109604">
    <property type="entry name" value="HD-domain/PDEase-like"/>
    <property type="match status" value="1"/>
</dbReference>
<dbReference type="Gene3D" id="1.10.3210.10">
    <property type="entry name" value="Hypothetical protein af1432"/>
    <property type="match status" value="1"/>
</dbReference>
<dbReference type="InterPro" id="IPR006674">
    <property type="entry name" value="HD_domain"/>
</dbReference>